<feature type="transmembrane region" description="Helical" evidence="9">
    <location>
        <begin position="320"/>
        <end position="341"/>
    </location>
</feature>
<reference evidence="13" key="2">
    <citation type="journal article" date="2013" name="Genome Biol.">
        <title>Draft genome of the mountain pine beetle, Dendroctonus ponderosae Hopkins, a major forest pest.</title>
        <authorList>
            <person name="Keeling C.I."/>
            <person name="Yuen M.M."/>
            <person name="Liao N.Y."/>
            <person name="Docking T.R."/>
            <person name="Chan S.K."/>
            <person name="Taylor G.A."/>
            <person name="Palmquist D.L."/>
            <person name="Jackman S.D."/>
            <person name="Nguyen A."/>
            <person name="Li M."/>
            <person name="Henderson H."/>
            <person name="Janes J.K."/>
            <person name="Zhao Y."/>
            <person name="Pandoh P."/>
            <person name="Moore R."/>
            <person name="Sperling F.A."/>
            <person name="Huber D.P."/>
            <person name="Birol I."/>
            <person name="Jones S.J."/>
            <person name="Bohlmann J."/>
        </authorList>
    </citation>
    <scope>NUCLEOTIDE SEQUENCE</scope>
</reference>
<dbReference type="Proteomes" id="UP000019118">
    <property type="component" value="Unassembled WGS sequence"/>
</dbReference>
<evidence type="ECO:0000256" key="8">
    <source>
        <dbReference type="ARBA" id="ARBA00023180"/>
    </source>
</evidence>
<keyword evidence="3" id="KW-1003">Cell membrane</keyword>
<dbReference type="InterPro" id="IPR020846">
    <property type="entry name" value="MFS_dom"/>
</dbReference>
<dbReference type="EnsemblMetazoa" id="XM_019910415.1">
    <property type="protein sequence ID" value="XP_019765974.1"/>
    <property type="gene ID" value="LOC109541536"/>
</dbReference>
<dbReference type="PROSITE" id="PS50850">
    <property type="entry name" value="MFS"/>
    <property type="match status" value="1"/>
</dbReference>
<organism evidence="11">
    <name type="scientific">Dendroctonus ponderosae</name>
    <name type="common">Mountain pine beetle</name>
    <dbReference type="NCBI Taxonomy" id="77166"/>
    <lineage>
        <taxon>Eukaryota</taxon>
        <taxon>Metazoa</taxon>
        <taxon>Ecdysozoa</taxon>
        <taxon>Arthropoda</taxon>
        <taxon>Hexapoda</taxon>
        <taxon>Insecta</taxon>
        <taxon>Pterygota</taxon>
        <taxon>Neoptera</taxon>
        <taxon>Endopterygota</taxon>
        <taxon>Coleoptera</taxon>
        <taxon>Polyphaga</taxon>
        <taxon>Cucujiformia</taxon>
        <taxon>Curculionidae</taxon>
        <taxon>Scolytinae</taxon>
        <taxon>Dendroctonus</taxon>
    </lineage>
</organism>
<dbReference type="AlphaFoldDB" id="J3JWZ6"/>
<dbReference type="InterPro" id="IPR003663">
    <property type="entry name" value="Sugar/inositol_transpt"/>
</dbReference>
<gene>
    <name evidence="12" type="primary">109541536</name>
</gene>
<keyword evidence="13" id="KW-1185">Reference proteome</keyword>
<dbReference type="InterPro" id="IPR050549">
    <property type="entry name" value="MFS_Trehalose_Transporter"/>
</dbReference>
<evidence type="ECO:0000256" key="1">
    <source>
        <dbReference type="ARBA" id="ARBA00004651"/>
    </source>
</evidence>
<name>J3JWZ6_DENPD</name>
<dbReference type="SUPFAM" id="SSF103473">
    <property type="entry name" value="MFS general substrate transporter"/>
    <property type="match status" value="1"/>
</dbReference>
<dbReference type="FunFam" id="1.20.1250.20:FF:000218">
    <property type="entry name" value="facilitated trehalose transporter Tret1"/>
    <property type="match status" value="1"/>
</dbReference>
<dbReference type="Pfam" id="PF00083">
    <property type="entry name" value="Sugar_tr"/>
    <property type="match status" value="1"/>
</dbReference>
<reference evidence="12" key="3">
    <citation type="submission" date="2024-08" db="UniProtKB">
        <authorList>
            <consortium name="EnsemblMetazoa"/>
        </authorList>
    </citation>
    <scope>IDENTIFICATION</scope>
</reference>
<dbReference type="PRINTS" id="PR00171">
    <property type="entry name" value="SUGRTRNSPORT"/>
</dbReference>
<dbReference type="OrthoDB" id="4142200at2759"/>
<sequence length="458" mass="50697">MGVPENKPSGFIYFAVLATSLTSFATGVCYVWTSPFIPKFQSPDQEVNPIGRPVTISESAWIVAAMSLGLIIGSILTVFILKFCTKKTVLLLGVGPLVLAHVICIFASQVLVFIFARMLMGIGIGTIWTVLGNYIAEIAEPRNRGLLGSFPGITSNIGNLSVYVMGPYLKIWQFSIVQLVPILLFYIAFGYFVPDSPYDLLLKNRNRHAENSLKRLRRTNNIEKELIFVQETVARGNDNKMNIKDMFHDRSFRKGLMISVTLMICQQLSGFIAVVSYAETIFSLAGDFIPSSVSPMILGLVAIATIVVSSGLVDRMGRKMLLSSACILESISLFALGLYFFRQNNGQDVSAISWVPIASLAIFMVSFNLAVSTVPWIITGEIFSPQVKAFATTITSFSNFMVNFCVILGFPYMVELLGMGWAFWFFAFCMVLASAFCIFILPETKGKNFIEIQDILKK</sequence>
<evidence type="ECO:0000256" key="7">
    <source>
        <dbReference type="ARBA" id="ARBA00023136"/>
    </source>
</evidence>
<keyword evidence="2" id="KW-0813">Transport</keyword>
<dbReference type="InterPro" id="IPR005829">
    <property type="entry name" value="Sugar_transporter_CS"/>
</dbReference>
<keyword evidence="7 9" id="KW-0472">Membrane</keyword>
<evidence type="ECO:0000256" key="2">
    <source>
        <dbReference type="ARBA" id="ARBA00022448"/>
    </source>
</evidence>
<dbReference type="GO" id="GO:0022857">
    <property type="term" value="F:transmembrane transporter activity"/>
    <property type="evidence" value="ECO:0007669"/>
    <property type="project" value="InterPro"/>
</dbReference>
<feature type="transmembrane region" description="Helical" evidence="9">
    <location>
        <begin position="171"/>
        <end position="193"/>
    </location>
</feature>
<dbReference type="Gene3D" id="1.20.1250.20">
    <property type="entry name" value="MFS general substrate transporter like domains"/>
    <property type="match status" value="1"/>
</dbReference>
<dbReference type="EMBL" id="BT127764">
    <property type="protein sequence ID" value="AEE62726.1"/>
    <property type="molecule type" value="mRNA"/>
</dbReference>
<proteinExistence type="evidence at transcript level"/>
<evidence type="ECO:0000259" key="10">
    <source>
        <dbReference type="PROSITE" id="PS50850"/>
    </source>
</evidence>
<feature type="domain" description="Major facilitator superfamily (MFS) profile" evidence="10">
    <location>
        <begin position="11"/>
        <end position="445"/>
    </location>
</feature>
<keyword evidence="5 9" id="KW-0812">Transmembrane</keyword>
<feature type="transmembrane region" description="Helical" evidence="9">
    <location>
        <begin position="146"/>
        <end position="165"/>
    </location>
</feature>
<dbReference type="PANTHER" id="PTHR48021:SF47">
    <property type="entry name" value="GH17672P"/>
    <property type="match status" value="1"/>
</dbReference>
<dbReference type="PROSITE" id="PS00217">
    <property type="entry name" value="SUGAR_TRANSPORT_2"/>
    <property type="match status" value="1"/>
</dbReference>
<keyword evidence="4" id="KW-0762">Sugar transport</keyword>
<feature type="transmembrane region" description="Helical" evidence="9">
    <location>
        <begin position="60"/>
        <end position="81"/>
    </location>
</feature>
<protein>
    <recommendedName>
        <fullName evidence="10">Major facilitator superfamily (MFS) profile domain-containing protein</fullName>
    </recommendedName>
</protein>
<evidence type="ECO:0000256" key="3">
    <source>
        <dbReference type="ARBA" id="ARBA00022475"/>
    </source>
</evidence>
<keyword evidence="8" id="KW-0325">Glycoprotein</keyword>
<feature type="transmembrane region" description="Helical" evidence="9">
    <location>
        <begin position="256"/>
        <end position="278"/>
    </location>
</feature>
<evidence type="ECO:0000256" key="4">
    <source>
        <dbReference type="ARBA" id="ARBA00022597"/>
    </source>
</evidence>
<comment type="subcellular location">
    <subcellularLocation>
        <location evidence="1">Cell membrane</location>
        <topology evidence="1">Multi-pass membrane protein</topology>
    </subcellularLocation>
</comment>
<feature type="transmembrane region" description="Helical" evidence="9">
    <location>
        <begin position="420"/>
        <end position="441"/>
    </location>
</feature>
<keyword evidence="6 9" id="KW-1133">Transmembrane helix</keyword>
<feature type="transmembrane region" description="Helical" evidence="9">
    <location>
        <begin position="114"/>
        <end position="134"/>
    </location>
</feature>
<accession>J3JWZ6</accession>
<dbReference type="KEGG" id="dpa:109541536"/>
<feature type="transmembrane region" description="Helical" evidence="9">
    <location>
        <begin position="293"/>
        <end position="313"/>
    </location>
</feature>
<dbReference type="PROSITE" id="PS00216">
    <property type="entry name" value="SUGAR_TRANSPORT_1"/>
    <property type="match status" value="1"/>
</dbReference>
<evidence type="ECO:0000256" key="9">
    <source>
        <dbReference type="SAM" id="Phobius"/>
    </source>
</evidence>
<feature type="transmembrane region" description="Helical" evidence="9">
    <location>
        <begin position="88"/>
        <end position="108"/>
    </location>
</feature>
<evidence type="ECO:0000313" key="11">
    <source>
        <dbReference type="EMBL" id="AEE62726.1"/>
    </source>
</evidence>
<evidence type="ECO:0000256" key="5">
    <source>
        <dbReference type="ARBA" id="ARBA00022692"/>
    </source>
</evidence>
<feature type="transmembrane region" description="Helical" evidence="9">
    <location>
        <begin position="353"/>
        <end position="378"/>
    </location>
</feature>
<evidence type="ECO:0000313" key="12">
    <source>
        <dbReference type="EnsemblMetazoa" id="XP_019765974.1"/>
    </source>
</evidence>
<dbReference type="PANTHER" id="PTHR48021">
    <property type="match status" value="1"/>
</dbReference>
<reference evidence="11" key="1">
    <citation type="journal article" date="2012" name="Insect Biochem. Mol. Biol.">
        <title>Transcriptome and full-length cDNA resources for the mountain pine beetle, Dendroctonus ponderosae Hopkins, a major insect pest of pine forests.</title>
        <authorList>
            <person name="Keeling C.I."/>
            <person name="Henderson H."/>
            <person name="Li M."/>
            <person name="Yuen M."/>
            <person name="Clark E.L."/>
            <person name="Fraser J.D."/>
            <person name="Huber D.P."/>
            <person name="Liao N.Y."/>
            <person name="Roderick Docking T."/>
            <person name="Birol I."/>
            <person name="Chan S.K."/>
            <person name="Taylor G.A."/>
            <person name="Palmquist D."/>
            <person name="Jones S.J."/>
            <person name="Bohlmann J."/>
        </authorList>
    </citation>
    <scope>NUCLEOTIDE SEQUENCE</scope>
    <source>
        <tissue evidence="11">Larvae</tissue>
    </source>
</reference>
<evidence type="ECO:0000313" key="13">
    <source>
        <dbReference type="Proteomes" id="UP000019118"/>
    </source>
</evidence>
<feature type="transmembrane region" description="Helical" evidence="9">
    <location>
        <begin position="12"/>
        <end position="33"/>
    </location>
</feature>
<dbReference type="GO" id="GO:0005886">
    <property type="term" value="C:plasma membrane"/>
    <property type="evidence" value="ECO:0007669"/>
    <property type="project" value="UniProtKB-SubCell"/>
</dbReference>
<feature type="transmembrane region" description="Helical" evidence="9">
    <location>
        <begin position="390"/>
        <end position="414"/>
    </location>
</feature>
<dbReference type="InterPro" id="IPR005828">
    <property type="entry name" value="MFS_sugar_transport-like"/>
</dbReference>
<dbReference type="InterPro" id="IPR036259">
    <property type="entry name" value="MFS_trans_sf"/>
</dbReference>
<evidence type="ECO:0000256" key="6">
    <source>
        <dbReference type="ARBA" id="ARBA00022989"/>
    </source>
</evidence>